<dbReference type="RefSeq" id="WP_092615005.1">
    <property type="nucleotide sequence ID" value="NZ_FNCV01000001.1"/>
</dbReference>
<gene>
    <name evidence="2" type="ORF">SAMN05421742_101555</name>
</gene>
<evidence type="ECO:0000256" key="1">
    <source>
        <dbReference type="SAM" id="MobiDB-lite"/>
    </source>
</evidence>
<accession>A0A1G7V7E4</accession>
<keyword evidence="3" id="KW-1185">Reference proteome</keyword>
<evidence type="ECO:0000313" key="2">
    <source>
        <dbReference type="EMBL" id="SDG55289.1"/>
    </source>
</evidence>
<organism evidence="2 3">
    <name type="scientific">Roseospirillum parvum</name>
    <dbReference type="NCBI Taxonomy" id="83401"/>
    <lineage>
        <taxon>Bacteria</taxon>
        <taxon>Pseudomonadati</taxon>
        <taxon>Pseudomonadota</taxon>
        <taxon>Alphaproteobacteria</taxon>
        <taxon>Rhodospirillales</taxon>
        <taxon>Rhodospirillaceae</taxon>
        <taxon>Roseospirillum</taxon>
    </lineage>
</organism>
<evidence type="ECO:0000313" key="3">
    <source>
        <dbReference type="Proteomes" id="UP000217076"/>
    </source>
</evidence>
<proteinExistence type="predicted"/>
<protein>
    <submittedName>
        <fullName evidence="2">Uncharacterized protein</fullName>
    </submittedName>
</protein>
<sequence length="214" mass="22641">MTPPDGAPPRVEGFLADPPDTGGGLIADPATVDLPDPSPQGRPVEEAHWSDTIFTYKPIKPVDIGAVDDLPPKTREGYDNAVDPTVRDAVFEKALKGRTIDGEDDKGRTHVWASGGGAEGAKQTLRDIVAAAGGKVERVKAIKGVDGEFYKFPDGSSVAWRLESSGKGGQGESTPTVEIKLERAMGSHTLSRCVAQSKELPHGLPADRHRGVQS</sequence>
<dbReference type="AlphaFoldDB" id="A0A1G7V7E4"/>
<dbReference type="STRING" id="83401.SAMN05421742_101555"/>
<name>A0A1G7V7E4_9PROT</name>
<reference evidence="3" key="1">
    <citation type="submission" date="2016-10" db="EMBL/GenBank/DDBJ databases">
        <authorList>
            <person name="Varghese N."/>
            <person name="Submissions S."/>
        </authorList>
    </citation>
    <scope>NUCLEOTIDE SEQUENCE [LARGE SCALE GENOMIC DNA]</scope>
    <source>
        <strain evidence="3">930I</strain>
    </source>
</reference>
<dbReference type="OrthoDB" id="120315at2"/>
<dbReference type="EMBL" id="FNCV01000001">
    <property type="protein sequence ID" value="SDG55289.1"/>
    <property type="molecule type" value="Genomic_DNA"/>
</dbReference>
<feature type="region of interest" description="Disordered" evidence="1">
    <location>
        <begin position="1"/>
        <end position="46"/>
    </location>
</feature>
<dbReference type="Proteomes" id="UP000217076">
    <property type="component" value="Unassembled WGS sequence"/>
</dbReference>